<dbReference type="PANTHER" id="PTHR10900">
    <property type="entry name" value="PERIOSTIN-RELATED"/>
    <property type="match status" value="1"/>
</dbReference>
<sequence length="159" mass="16508">MNRLLALAPALLLLAACASTQQQAPASVAETIARDPQLSTLNSLVARAGLADTLKAAGPYTVFAPTNAAFQAVPAKTMQELSADPAKLKEVLNYHVVPAKLNASAVKPGNAKTAQGANVALSRAGEFITVEEAMVETADIAATNGVVHKVDRVLMPPRR</sequence>
<keyword evidence="1" id="KW-0732">Signal</keyword>
<dbReference type="Proteomes" id="UP000806285">
    <property type="component" value="Unassembled WGS sequence"/>
</dbReference>
<feature type="chain" id="PRO_5045597522" evidence="1">
    <location>
        <begin position="25"/>
        <end position="159"/>
    </location>
</feature>
<evidence type="ECO:0000313" key="3">
    <source>
        <dbReference type="EMBL" id="MBE7367953.1"/>
    </source>
</evidence>
<dbReference type="PROSITE" id="PS50213">
    <property type="entry name" value="FAS1"/>
    <property type="match status" value="1"/>
</dbReference>
<accession>A0ABR9S3A8</accession>
<dbReference type="InterPro" id="IPR036378">
    <property type="entry name" value="FAS1_dom_sf"/>
</dbReference>
<feature type="domain" description="FAS1" evidence="2">
    <location>
        <begin position="25"/>
        <end position="154"/>
    </location>
</feature>
<reference evidence="3 4" key="1">
    <citation type="submission" date="2020-10" db="EMBL/GenBank/DDBJ databases">
        <title>Ramlibacter sp. HM2 16S ribosomal RNA gene Genome sequencing and assembly.</title>
        <authorList>
            <person name="Kang M."/>
        </authorList>
    </citation>
    <scope>NUCLEOTIDE SEQUENCE [LARGE SCALE GENOMIC DNA]</scope>
    <source>
        <strain evidence="3 4">HM2</strain>
    </source>
</reference>
<organism evidence="3 4">
    <name type="scientific">Ramlibacter pallidus</name>
    <dbReference type="NCBI Taxonomy" id="2780087"/>
    <lineage>
        <taxon>Bacteria</taxon>
        <taxon>Pseudomonadati</taxon>
        <taxon>Pseudomonadota</taxon>
        <taxon>Betaproteobacteria</taxon>
        <taxon>Burkholderiales</taxon>
        <taxon>Comamonadaceae</taxon>
        <taxon>Ramlibacter</taxon>
    </lineage>
</organism>
<dbReference type="EMBL" id="JADDIV010000003">
    <property type="protein sequence ID" value="MBE7367953.1"/>
    <property type="molecule type" value="Genomic_DNA"/>
</dbReference>
<dbReference type="SMART" id="SM00554">
    <property type="entry name" value="FAS1"/>
    <property type="match status" value="1"/>
</dbReference>
<feature type="signal peptide" evidence="1">
    <location>
        <begin position="1"/>
        <end position="24"/>
    </location>
</feature>
<dbReference type="Pfam" id="PF02469">
    <property type="entry name" value="Fasciclin"/>
    <property type="match status" value="1"/>
</dbReference>
<evidence type="ECO:0000313" key="4">
    <source>
        <dbReference type="Proteomes" id="UP000806285"/>
    </source>
</evidence>
<dbReference type="PANTHER" id="PTHR10900:SF124">
    <property type="entry name" value="FI05614P"/>
    <property type="match status" value="1"/>
</dbReference>
<dbReference type="InterPro" id="IPR000782">
    <property type="entry name" value="FAS1_domain"/>
</dbReference>
<dbReference type="Gene3D" id="2.30.180.10">
    <property type="entry name" value="FAS1 domain"/>
    <property type="match status" value="1"/>
</dbReference>
<name>A0ABR9S3A8_9BURK</name>
<dbReference type="InterPro" id="IPR050904">
    <property type="entry name" value="Adhesion/Biosynth-related"/>
</dbReference>
<dbReference type="PROSITE" id="PS51257">
    <property type="entry name" value="PROKAR_LIPOPROTEIN"/>
    <property type="match status" value="1"/>
</dbReference>
<protein>
    <submittedName>
        <fullName evidence="3">Fasciclin domain-containing protein</fullName>
    </submittedName>
</protein>
<dbReference type="SUPFAM" id="SSF82153">
    <property type="entry name" value="FAS1 domain"/>
    <property type="match status" value="1"/>
</dbReference>
<proteinExistence type="predicted"/>
<evidence type="ECO:0000256" key="1">
    <source>
        <dbReference type="SAM" id="SignalP"/>
    </source>
</evidence>
<comment type="caution">
    <text evidence="3">The sequence shown here is derived from an EMBL/GenBank/DDBJ whole genome shotgun (WGS) entry which is preliminary data.</text>
</comment>
<keyword evidence="4" id="KW-1185">Reference proteome</keyword>
<gene>
    <name evidence="3" type="ORF">IM787_10270</name>
</gene>
<evidence type="ECO:0000259" key="2">
    <source>
        <dbReference type="PROSITE" id="PS50213"/>
    </source>
</evidence>
<dbReference type="RefSeq" id="WP_193676578.1">
    <property type="nucleotide sequence ID" value="NZ_JADDIV010000003.1"/>
</dbReference>